<comment type="caution">
    <text evidence="2">The sequence shown here is derived from an EMBL/GenBank/DDBJ whole genome shotgun (WGS) entry which is preliminary data.</text>
</comment>
<reference evidence="2 3" key="1">
    <citation type="submission" date="2019-05" db="EMBL/GenBank/DDBJ databases">
        <title>Another draft genome of Portunus trituberculatus and its Hox gene families provides insights of decapod evolution.</title>
        <authorList>
            <person name="Jeong J.-H."/>
            <person name="Song I."/>
            <person name="Kim S."/>
            <person name="Choi T."/>
            <person name="Kim D."/>
            <person name="Ryu S."/>
            <person name="Kim W."/>
        </authorList>
    </citation>
    <scope>NUCLEOTIDE SEQUENCE [LARGE SCALE GENOMIC DNA]</scope>
    <source>
        <tissue evidence="2">Muscle</tissue>
    </source>
</reference>
<protein>
    <submittedName>
        <fullName evidence="2">Uncharacterized protein</fullName>
    </submittedName>
</protein>
<keyword evidence="1" id="KW-1133">Transmembrane helix</keyword>
<accession>A0A5B7H662</accession>
<name>A0A5B7H662_PORTR</name>
<keyword evidence="3" id="KW-1185">Reference proteome</keyword>
<evidence type="ECO:0000313" key="3">
    <source>
        <dbReference type="Proteomes" id="UP000324222"/>
    </source>
</evidence>
<keyword evidence="1" id="KW-0472">Membrane</keyword>
<evidence type="ECO:0000256" key="1">
    <source>
        <dbReference type="SAM" id="Phobius"/>
    </source>
</evidence>
<evidence type="ECO:0000313" key="2">
    <source>
        <dbReference type="EMBL" id="MPC66532.1"/>
    </source>
</evidence>
<organism evidence="2 3">
    <name type="scientific">Portunus trituberculatus</name>
    <name type="common">Swimming crab</name>
    <name type="synonym">Neptunus trituberculatus</name>
    <dbReference type="NCBI Taxonomy" id="210409"/>
    <lineage>
        <taxon>Eukaryota</taxon>
        <taxon>Metazoa</taxon>
        <taxon>Ecdysozoa</taxon>
        <taxon>Arthropoda</taxon>
        <taxon>Crustacea</taxon>
        <taxon>Multicrustacea</taxon>
        <taxon>Malacostraca</taxon>
        <taxon>Eumalacostraca</taxon>
        <taxon>Eucarida</taxon>
        <taxon>Decapoda</taxon>
        <taxon>Pleocyemata</taxon>
        <taxon>Brachyura</taxon>
        <taxon>Eubrachyura</taxon>
        <taxon>Portunoidea</taxon>
        <taxon>Portunidae</taxon>
        <taxon>Portuninae</taxon>
        <taxon>Portunus</taxon>
    </lineage>
</organism>
<feature type="transmembrane region" description="Helical" evidence="1">
    <location>
        <begin position="34"/>
        <end position="58"/>
    </location>
</feature>
<proteinExistence type="predicted"/>
<sequence length="160" mass="18074">MSLDRVSLNPLALELQISWRSYLSTPLLSSLSGYHVLVIGSFLLRHYALLLLMCLEAFRRCRARARRLFKEAQRASWKAYVSSINAHTPLTDVFSKVRELLGSILLFPHQFCCLLGERGQTLGPSPTSSRSTFLVFPGVFPEGDVQPRAHVTAREWNLLS</sequence>
<dbReference type="EMBL" id="VSRR010024892">
    <property type="protein sequence ID" value="MPC66532.1"/>
    <property type="molecule type" value="Genomic_DNA"/>
</dbReference>
<dbReference type="AlphaFoldDB" id="A0A5B7H662"/>
<gene>
    <name evidence="2" type="ORF">E2C01_060681</name>
</gene>
<keyword evidence="1" id="KW-0812">Transmembrane</keyword>
<dbReference type="Proteomes" id="UP000324222">
    <property type="component" value="Unassembled WGS sequence"/>
</dbReference>